<organism evidence="2 3">
    <name type="scientific">Agrobacterium vitis</name>
    <name type="common">Rhizobium vitis</name>
    <dbReference type="NCBI Taxonomy" id="373"/>
    <lineage>
        <taxon>Bacteria</taxon>
        <taxon>Pseudomonadati</taxon>
        <taxon>Pseudomonadota</taxon>
        <taxon>Alphaproteobacteria</taxon>
        <taxon>Hyphomicrobiales</taxon>
        <taxon>Rhizobiaceae</taxon>
        <taxon>Rhizobium/Agrobacterium group</taxon>
        <taxon>Agrobacterium</taxon>
    </lineage>
</organism>
<feature type="region of interest" description="Disordered" evidence="1">
    <location>
        <begin position="517"/>
        <end position="538"/>
    </location>
</feature>
<dbReference type="InterPro" id="IPR027417">
    <property type="entry name" value="P-loop_NTPase"/>
</dbReference>
<comment type="caution">
    <text evidence="2">The sequence shown here is derived from an EMBL/GenBank/DDBJ whole genome shotgun (WGS) entry which is preliminary data.</text>
</comment>
<feature type="region of interest" description="Disordered" evidence="1">
    <location>
        <begin position="250"/>
        <end position="274"/>
    </location>
</feature>
<evidence type="ECO:0000256" key="1">
    <source>
        <dbReference type="SAM" id="MobiDB-lite"/>
    </source>
</evidence>
<evidence type="ECO:0008006" key="4">
    <source>
        <dbReference type="Google" id="ProtNLM"/>
    </source>
</evidence>
<proteinExistence type="predicted"/>
<gene>
    <name evidence="2" type="ORF">DXT89_16460</name>
</gene>
<dbReference type="Gene3D" id="3.40.50.300">
    <property type="entry name" value="P-loop containing nucleotide triphosphate hydrolases"/>
    <property type="match status" value="1"/>
</dbReference>
<name>A0A7J4X3I1_AGRVI</name>
<dbReference type="EMBL" id="QUSG01000008">
    <property type="protein sequence ID" value="KAA3526116.1"/>
    <property type="molecule type" value="Genomic_DNA"/>
</dbReference>
<protein>
    <recommendedName>
        <fullName evidence="4">Terminase</fullName>
    </recommendedName>
</protein>
<sequence length="538" mass="59329">MGVDITNYRPPGPIGAAFLKSRGPIDTIMGPGGSGKTVCSVMKGPMIAAQYMPVCKDGWVRAKTLCVRNTYRSFAKTALESWYGKFPIGHEWQVSHEGGQDRPVVHKLQWIADRGREKVKVEYIMETGAVGDNDLEEFAKGYEISMAWVNEYDLMPEKTLPLFLGRCGRYPPMEMIAPSELERVSRDGRAQMRRMGLEISDTELVVPQIAWGDMNPPDVDHPAYTIPFGQDGKPGTIVQDITPGWNGFWQPGGLSPHAENRAGKPRSSYQKEEATTKDKAVVRRMVHSLPAYAKDGKPVYEDDFSVEFHCADQEIQFVPQLGLTIGIDAGGSPAATFGQMSPSGQNRLLAELTADPGTGPTRFGHMILSLMMGRFAGAAFVHAWGDPSAWYGADSATGEFHWINTLQSVVRFQINPAPSNEPSIRQEAVKHFLGLRLDNNTPGYIIDPSCKVVRGGFAAHYKFTKKTSSSQTDKGLVDKNPYSHPHDAEQYRCLGVLGIAALTAHAAQSTLPSNVENLHRHRQDRATGPKRDFSVWDI</sequence>
<dbReference type="AlphaFoldDB" id="A0A7J4X3I1"/>
<accession>A0A7J4X3I1</accession>
<reference evidence="2 3" key="1">
    <citation type="submission" date="2018-08" db="EMBL/GenBank/DDBJ databases">
        <title>Genome sequencing of Agrobacterium vitis strain ICMP 10754.</title>
        <authorList>
            <person name="Visnovsky S.B."/>
            <person name="Pitman A.R."/>
        </authorList>
    </citation>
    <scope>NUCLEOTIDE SEQUENCE [LARGE SCALE GENOMIC DNA]</scope>
    <source>
        <strain evidence="2 3">ICMP 10754</strain>
    </source>
</reference>
<dbReference type="Proteomes" id="UP000436911">
    <property type="component" value="Unassembled WGS sequence"/>
</dbReference>
<evidence type="ECO:0000313" key="2">
    <source>
        <dbReference type="EMBL" id="KAA3526116.1"/>
    </source>
</evidence>
<evidence type="ECO:0000313" key="3">
    <source>
        <dbReference type="Proteomes" id="UP000436911"/>
    </source>
</evidence>
<dbReference type="RefSeq" id="WP_149916855.1">
    <property type="nucleotide sequence ID" value="NZ_QUSG01000008.1"/>
</dbReference>
<feature type="compositionally biased region" description="Basic and acidic residues" evidence="1">
    <location>
        <begin position="524"/>
        <end position="538"/>
    </location>
</feature>